<evidence type="ECO:0000313" key="1">
    <source>
        <dbReference type="EMBL" id="PHH79470.1"/>
    </source>
</evidence>
<dbReference type="PANTHER" id="PTHR42749">
    <property type="entry name" value="CELL SHAPE-DETERMINING PROTEIN MREB"/>
    <property type="match status" value="1"/>
</dbReference>
<dbReference type="AlphaFoldDB" id="A0A2C5ZI31"/>
<dbReference type="EMBL" id="NJES01000044">
    <property type="protein sequence ID" value="PHH79470.1"/>
    <property type="molecule type" value="Genomic_DNA"/>
</dbReference>
<dbReference type="InterPro" id="IPR043129">
    <property type="entry name" value="ATPase_NBD"/>
</dbReference>
<dbReference type="Gene3D" id="3.30.420.40">
    <property type="match status" value="2"/>
</dbReference>
<dbReference type="CDD" id="cd10170">
    <property type="entry name" value="ASKHA_NBD_HSP70"/>
    <property type="match status" value="1"/>
</dbReference>
<gene>
    <name evidence="1" type="ORF">CDD80_4697</name>
</gene>
<keyword evidence="2" id="KW-1185">Reference proteome</keyword>
<evidence type="ECO:0000313" key="2">
    <source>
        <dbReference type="Proteomes" id="UP000226431"/>
    </source>
</evidence>
<comment type="caution">
    <text evidence="1">The sequence shown here is derived from an EMBL/GenBank/DDBJ whole genome shotgun (WGS) entry which is preliminary data.</text>
</comment>
<evidence type="ECO:0008006" key="3">
    <source>
        <dbReference type="Google" id="ProtNLM"/>
    </source>
</evidence>
<organism evidence="1 2">
    <name type="scientific">Ophiocordyceps camponoti-rufipedis</name>
    <dbReference type="NCBI Taxonomy" id="2004952"/>
    <lineage>
        <taxon>Eukaryota</taxon>
        <taxon>Fungi</taxon>
        <taxon>Dikarya</taxon>
        <taxon>Ascomycota</taxon>
        <taxon>Pezizomycotina</taxon>
        <taxon>Sordariomycetes</taxon>
        <taxon>Hypocreomycetidae</taxon>
        <taxon>Hypocreales</taxon>
        <taxon>Ophiocordycipitaceae</taxon>
        <taxon>Ophiocordyceps</taxon>
    </lineage>
</organism>
<protein>
    <recommendedName>
        <fullName evidence="3">Hsp70 family chaperone</fullName>
    </recommendedName>
</protein>
<dbReference type="Proteomes" id="UP000226431">
    <property type="component" value="Unassembled WGS sequence"/>
</dbReference>
<dbReference type="SUPFAM" id="SSF53067">
    <property type="entry name" value="Actin-like ATPase domain"/>
    <property type="match status" value="2"/>
</dbReference>
<proteinExistence type="predicted"/>
<sequence>MTDNPEIIVSVDLGTTFTGVAWKTPQTPIQVINDWPGSGDRGERKVPSTLIYNPDGSLSTWGFACLDDDESEGKSRHDLFKIFLDDATVSAAQRHGLSNAPRSAAEAQRFTTDFLAQVYAHVKETVESQMGRRHAGGWADMAVLFLFSVPTTWTRMETIIAFKRIIHDAGFGVEGPRHQAQVDLTEAEAAAVATLKTGVVPFTAGSLFLTIDAGGGTTDLALMKITSTDALLPQMSQIAAVRGVGIGSTLIDRAFIRLVGRRLAAWPEVRGQLPADFAVRVARGHHFRTVKHKFGERVYMQAEFRIPVEGVSHEFSHAGLGVDKGRFVVTMQEMQAIFDAQVDGVLKRIADQLDWLAKNRPSDIIDFVILSGGLGSSVYVRDRIDTHLHKHPHPNAPAPNVVPVQDPQLVVVRGLLQDQQQRVDSGTVSVLATRIARASYGVVVKQIYTPAQHFDEDVIRDRFDGTRRWAVNQIQWLIRKGDKIDPNSPLVKTFEIHLAEQDATRAWDADIVVSQNETSFLPHSLKQAGVTKLCQVKSNLEGVQQHQLVMKHKRAIPCFRQGYRFYICEFDIRVIVAPADLRFELWFAGRRFSGNHEPIGVKWDEAGVKVGAD</sequence>
<name>A0A2C5ZI31_9HYPO</name>
<dbReference type="STRING" id="2004952.A0A2C5ZI31"/>
<dbReference type="OrthoDB" id="2394218at2759"/>
<accession>A0A2C5ZI31</accession>
<reference evidence="1 2" key="1">
    <citation type="submission" date="2017-06" db="EMBL/GenBank/DDBJ databases">
        <title>Ant-infecting Ophiocordyceps genomes reveal a high diversity of potential behavioral manipulation genes and a possible major role for enterotoxins.</title>
        <authorList>
            <person name="De Bekker C."/>
            <person name="Evans H.C."/>
            <person name="Brachmann A."/>
            <person name="Hughes D.P."/>
        </authorList>
    </citation>
    <scope>NUCLEOTIDE SEQUENCE [LARGE SCALE GENOMIC DNA]</scope>
    <source>
        <strain evidence="1 2">Map16</strain>
    </source>
</reference>
<dbReference type="PANTHER" id="PTHR42749:SF1">
    <property type="entry name" value="CELL SHAPE-DETERMINING PROTEIN MREB"/>
    <property type="match status" value="1"/>
</dbReference>
<dbReference type="Gene3D" id="3.90.640.10">
    <property type="entry name" value="Actin, Chain A, domain 4"/>
    <property type="match status" value="1"/>
</dbReference>